<dbReference type="InterPro" id="IPR045864">
    <property type="entry name" value="aa-tRNA-synth_II/BPL/LPL"/>
</dbReference>
<keyword evidence="8 12" id="KW-0648">Protein biosynthesis</keyword>
<dbReference type="EC" id="6.1.1.11" evidence="12"/>
<feature type="coiled-coil region" evidence="15">
    <location>
        <begin position="28"/>
        <end position="58"/>
    </location>
</feature>
<dbReference type="Gene3D" id="1.10.287.40">
    <property type="entry name" value="Serine-tRNA synthetase, tRNA binding domain"/>
    <property type="match status" value="1"/>
</dbReference>
<evidence type="ECO:0000256" key="3">
    <source>
        <dbReference type="ARBA" id="ARBA00010728"/>
    </source>
</evidence>
<sequence length="427" mass="48451">MIDIRLLLNDFDFVNQKLQVKKVDTELLLELKDKAQIYRKAKQDLEALQAEQNKKSKLFGSYKSSGGDIEVLKKELDLNKRNIIATTEVVQKCEDELEKLLFTLPNIPDEKTPCGDDEKDNVVLKKILEPKKFDFKPKEHWELAQENGWIDFERGVKLAKSRFSVLRGMGAKLNRALINFMLDYNQKAGFEMVSTPVIVNEKMLFGTGQLPKFEEDMFRVDGNTDPLDIGEEVKKQNFYLISTSEITLTNLYHDEILSSEELPILLTAQTPCFRKEAGSAGRDTRGMIRQHQFDKVELVAITKPEESDSIQEKMIQTASGILQALGLPHRLVQLCGGDLGFCASNTVDIEVWLPGQNCYREISSISNTRDFQARRAKIRFRDGKKNTLVHTLNGSSLAVGRTLIALMENYQNADGSIDIPEALKPYL</sequence>
<dbReference type="EMBL" id="NXLX01000001">
    <property type="protein sequence ID" value="RDU74514.1"/>
    <property type="molecule type" value="Genomic_DNA"/>
</dbReference>
<comment type="caution">
    <text evidence="12">Lacks conserved residue(s) required for the propagation of feature annotation.</text>
</comment>
<dbReference type="PIRSF" id="PIRSF001529">
    <property type="entry name" value="Ser-tRNA-synth_IIa"/>
    <property type="match status" value="1"/>
</dbReference>
<dbReference type="NCBIfam" id="TIGR00414">
    <property type="entry name" value="serS"/>
    <property type="match status" value="1"/>
</dbReference>
<comment type="pathway">
    <text evidence="2 12">Aminoacyl-tRNA biosynthesis; selenocysteinyl-tRNA(Sec) biosynthesis; L-seryl-tRNA(Sec) from L-serine and tRNA(Sec): step 1/1.</text>
</comment>
<keyword evidence="9 12" id="KW-0030">Aminoacyl-tRNA synthetase</keyword>
<dbReference type="AlphaFoldDB" id="A0A3D8JCD8"/>
<dbReference type="GO" id="GO:0006434">
    <property type="term" value="P:seryl-tRNA aminoacylation"/>
    <property type="evidence" value="ECO:0007669"/>
    <property type="project" value="UniProtKB-UniRule"/>
</dbReference>
<evidence type="ECO:0000313" key="17">
    <source>
        <dbReference type="EMBL" id="RDU74514.1"/>
    </source>
</evidence>
<dbReference type="InterPro" id="IPR006195">
    <property type="entry name" value="aa-tRNA-synth_II"/>
</dbReference>
<keyword evidence="7 12" id="KW-0067">ATP-binding</keyword>
<evidence type="ECO:0000256" key="14">
    <source>
        <dbReference type="PIRSR" id="PIRSR001529-2"/>
    </source>
</evidence>
<feature type="binding site" evidence="13">
    <location>
        <position position="243"/>
    </location>
    <ligand>
        <name>L-serine</name>
        <dbReference type="ChEBI" id="CHEBI:33384"/>
    </ligand>
</feature>
<dbReference type="OrthoDB" id="9804647at2"/>
<dbReference type="CDD" id="cd00770">
    <property type="entry name" value="SerRS_core"/>
    <property type="match status" value="1"/>
</dbReference>
<dbReference type="SUPFAM" id="SSF55681">
    <property type="entry name" value="Class II aaRS and biotin synthetases"/>
    <property type="match status" value="1"/>
</dbReference>
<keyword evidence="6 12" id="KW-0547">Nucleotide-binding</keyword>
<feature type="binding site" evidence="12 13">
    <location>
        <position position="297"/>
    </location>
    <ligand>
        <name>L-serine</name>
        <dbReference type="ChEBI" id="CHEBI:33384"/>
    </ligand>
</feature>
<proteinExistence type="inferred from homology"/>
<dbReference type="HAMAP" id="MF_00176">
    <property type="entry name" value="Ser_tRNA_synth_type1"/>
    <property type="match status" value="1"/>
</dbReference>
<keyword evidence="18" id="KW-1185">Reference proteome</keyword>
<comment type="subunit">
    <text evidence="12">Homodimer. The tRNA molecule binds across the dimer.</text>
</comment>
<dbReference type="InterPro" id="IPR002314">
    <property type="entry name" value="aa-tRNA-synt_IIb"/>
</dbReference>
<dbReference type="InterPro" id="IPR010978">
    <property type="entry name" value="tRNA-bd_arm"/>
</dbReference>
<dbReference type="Proteomes" id="UP000256695">
    <property type="component" value="Unassembled WGS sequence"/>
</dbReference>
<keyword evidence="15" id="KW-0175">Coiled coil</keyword>
<dbReference type="InterPro" id="IPR042103">
    <property type="entry name" value="SerRS_1_N_sf"/>
</dbReference>
<comment type="domain">
    <text evidence="12">Consists of two distinct domains, a catalytic core and a N-terminal extension that is involved in tRNA binding.</text>
</comment>
<gene>
    <name evidence="12" type="primary">serS</name>
    <name evidence="17" type="ORF">CQA57_00220</name>
</gene>
<dbReference type="GO" id="GO:0004828">
    <property type="term" value="F:serine-tRNA ligase activity"/>
    <property type="evidence" value="ECO:0007669"/>
    <property type="project" value="UniProtKB-UniRule"/>
</dbReference>
<dbReference type="InterPro" id="IPR015866">
    <property type="entry name" value="Ser-tRNA-synth_1_N"/>
</dbReference>
<protein>
    <recommendedName>
        <fullName evidence="12">Serine--tRNA ligase</fullName>
        <ecNumber evidence="12">6.1.1.11</ecNumber>
    </recommendedName>
    <alternativeName>
        <fullName evidence="12">Seryl-tRNA synthetase</fullName>
        <shortName evidence="12">SerRS</shortName>
    </alternativeName>
    <alternativeName>
        <fullName evidence="12">Seryl-tRNA(Ser/Sec) synthetase</fullName>
    </alternativeName>
</protein>
<comment type="catalytic activity">
    <reaction evidence="11 12">
        <text>tRNA(Ser) + L-serine + ATP = L-seryl-tRNA(Ser) + AMP + diphosphate + H(+)</text>
        <dbReference type="Rhea" id="RHEA:12292"/>
        <dbReference type="Rhea" id="RHEA-COMP:9669"/>
        <dbReference type="Rhea" id="RHEA-COMP:9703"/>
        <dbReference type="ChEBI" id="CHEBI:15378"/>
        <dbReference type="ChEBI" id="CHEBI:30616"/>
        <dbReference type="ChEBI" id="CHEBI:33019"/>
        <dbReference type="ChEBI" id="CHEBI:33384"/>
        <dbReference type="ChEBI" id="CHEBI:78442"/>
        <dbReference type="ChEBI" id="CHEBI:78533"/>
        <dbReference type="ChEBI" id="CHEBI:456215"/>
        <dbReference type="EC" id="6.1.1.11"/>
    </reaction>
</comment>
<feature type="binding site" evidence="12 14">
    <location>
        <begin position="274"/>
        <end position="276"/>
    </location>
    <ligand>
        <name>ATP</name>
        <dbReference type="ChEBI" id="CHEBI:30616"/>
    </ligand>
</feature>
<feature type="binding site" evidence="13">
    <location>
        <position position="274"/>
    </location>
    <ligand>
        <name>L-serine</name>
        <dbReference type="ChEBI" id="CHEBI:33384"/>
    </ligand>
</feature>
<evidence type="ECO:0000256" key="9">
    <source>
        <dbReference type="ARBA" id="ARBA00023146"/>
    </source>
</evidence>
<evidence type="ECO:0000256" key="2">
    <source>
        <dbReference type="ARBA" id="ARBA00005045"/>
    </source>
</evidence>
<dbReference type="GO" id="GO:0005737">
    <property type="term" value="C:cytoplasm"/>
    <property type="evidence" value="ECO:0007669"/>
    <property type="project" value="UniProtKB-SubCell"/>
</dbReference>
<comment type="catalytic activity">
    <reaction evidence="10 12">
        <text>tRNA(Sec) + L-serine + ATP = L-seryl-tRNA(Sec) + AMP + diphosphate + H(+)</text>
        <dbReference type="Rhea" id="RHEA:42580"/>
        <dbReference type="Rhea" id="RHEA-COMP:9742"/>
        <dbReference type="Rhea" id="RHEA-COMP:10128"/>
        <dbReference type="ChEBI" id="CHEBI:15378"/>
        <dbReference type="ChEBI" id="CHEBI:30616"/>
        <dbReference type="ChEBI" id="CHEBI:33019"/>
        <dbReference type="ChEBI" id="CHEBI:33384"/>
        <dbReference type="ChEBI" id="CHEBI:78442"/>
        <dbReference type="ChEBI" id="CHEBI:78533"/>
        <dbReference type="ChEBI" id="CHEBI:456215"/>
        <dbReference type="EC" id="6.1.1.11"/>
    </reaction>
</comment>
<comment type="function">
    <text evidence="12">Catalyzes the attachment of serine to tRNA(Ser). Is also able to aminoacylate tRNA(Sec) with serine, to form the misacylated tRNA L-seryl-tRNA(Sec), which will be further converted into selenocysteinyl-tRNA(Sec).</text>
</comment>
<accession>A0A3D8JCD8</accession>
<comment type="caution">
    <text evidence="17">The sequence shown here is derived from an EMBL/GenBank/DDBJ whole genome shotgun (WGS) entry which is preliminary data.</text>
</comment>
<evidence type="ECO:0000256" key="15">
    <source>
        <dbReference type="SAM" id="Coils"/>
    </source>
</evidence>
<comment type="subcellular location">
    <subcellularLocation>
        <location evidence="1 12">Cytoplasm</location>
    </subcellularLocation>
</comment>
<name>A0A3D8JCD8_9HELI</name>
<evidence type="ECO:0000256" key="12">
    <source>
        <dbReference type="HAMAP-Rule" id="MF_00176"/>
    </source>
</evidence>
<organism evidence="17 18">
    <name type="scientific">Helicobacter anseris</name>
    <dbReference type="NCBI Taxonomy" id="375926"/>
    <lineage>
        <taxon>Bacteria</taxon>
        <taxon>Pseudomonadati</taxon>
        <taxon>Campylobacterota</taxon>
        <taxon>Epsilonproteobacteria</taxon>
        <taxon>Campylobacterales</taxon>
        <taxon>Helicobacteraceae</taxon>
        <taxon>Helicobacter</taxon>
    </lineage>
</organism>
<evidence type="ECO:0000256" key="10">
    <source>
        <dbReference type="ARBA" id="ARBA00047929"/>
    </source>
</evidence>
<keyword evidence="4 12" id="KW-0963">Cytoplasm</keyword>
<evidence type="ECO:0000259" key="16">
    <source>
        <dbReference type="PROSITE" id="PS50862"/>
    </source>
</evidence>
<dbReference type="Gene3D" id="3.30.930.10">
    <property type="entry name" value="Bira Bifunctional Protein, Domain 2"/>
    <property type="match status" value="1"/>
</dbReference>
<evidence type="ECO:0000256" key="1">
    <source>
        <dbReference type="ARBA" id="ARBA00004496"/>
    </source>
</evidence>
<evidence type="ECO:0000256" key="5">
    <source>
        <dbReference type="ARBA" id="ARBA00022598"/>
    </source>
</evidence>
<dbReference type="PANTHER" id="PTHR43697">
    <property type="entry name" value="SERYL-TRNA SYNTHETASE"/>
    <property type="match status" value="1"/>
</dbReference>
<dbReference type="PROSITE" id="PS50862">
    <property type="entry name" value="AA_TRNA_LIGASE_II"/>
    <property type="match status" value="1"/>
</dbReference>
<feature type="binding site" evidence="12 14">
    <location>
        <begin position="361"/>
        <end position="364"/>
    </location>
    <ligand>
        <name>ATP</name>
        <dbReference type="ChEBI" id="CHEBI:30616"/>
    </ligand>
</feature>
<dbReference type="RefSeq" id="WP_115578223.1">
    <property type="nucleotide sequence ID" value="NZ_NXLX01000001.1"/>
</dbReference>
<evidence type="ECO:0000256" key="4">
    <source>
        <dbReference type="ARBA" id="ARBA00022490"/>
    </source>
</evidence>
<keyword evidence="5 12" id="KW-0436">Ligase</keyword>
<dbReference type="GO" id="GO:0016260">
    <property type="term" value="P:selenocysteine biosynthetic process"/>
    <property type="evidence" value="ECO:0007669"/>
    <property type="project" value="UniProtKB-UniRule"/>
</dbReference>
<evidence type="ECO:0000256" key="13">
    <source>
        <dbReference type="PIRSR" id="PIRSR001529-1"/>
    </source>
</evidence>
<dbReference type="InterPro" id="IPR002317">
    <property type="entry name" value="Ser-tRNA-ligase_type_1"/>
</dbReference>
<dbReference type="InterPro" id="IPR033729">
    <property type="entry name" value="SerRS_core"/>
</dbReference>
<comment type="similarity">
    <text evidence="3 12">Belongs to the class-II aminoacyl-tRNA synthetase family. Type-1 seryl-tRNA synthetase subfamily.</text>
</comment>
<feature type="binding site" evidence="12">
    <location>
        <position position="395"/>
    </location>
    <ligand>
        <name>L-serine</name>
        <dbReference type="ChEBI" id="CHEBI:33384"/>
    </ligand>
</feature>
<reference evidence="17 18" key="1">
    <citation type="submission" date="2018-04" db="EMBL/GenBank/DDBJ databases">
        <title>Novel Campyloabacter and Helicobacter Species and Strains.</title>
        <authorList>
            <person name="Mannion A.J."/>
            <person name="Shen Z."/>
            <person name="Fox J.G."/>
        </authorList>
    </citation>
    <scope>NUCLEOTIDE SEQUENCE [LARGE SCALE GENOMIC DNA]</scope>
    <source>
        <strain evidence="17 18">MIT 04-9362</strain>
    </source>
</reference>
<dbReference type="Pfam" id="PF00587">
    <property type="entry name" value="tRNA-synt_2b"/>
    <property type="match status" value="1"/>
</dbReference>
<dbReference type="Pfam" id="PF02403">
    <property type="entry name" value="Seryl_tRNA_N"/>
    <property type="match status" value="1"/>
</dbReference>
<feature type="domain" description="Aminoacyl-transfer RNA synthetases class-II family profile" evidence="16">
    <location>
        <begin position="139"/>
        <end position="420"/>
    </location>
</feature>
<feature type="binding site" evidence="12">
    <location>
        <begin position="243"/>
        <end position="245"/>
    </location>
    <ligand>
        <name>L-serine</name>
        <dbReference type="ChEBI" id="CHEBI:33384"/>
    </ligand>
</feature>
<dbReference type="PANTHER" id="PTHR43697:SF1">
    <property type="entry name" value="SERINE--TRNA LIGASE"/>
    <property type="match status" value="1"/>
</dbReference>
<evidence type="ECO:0000313" key="18">
    <source>
        <dbReference type="Proteomes" id="UP000256695"/>
    </source>
</evidence>
<dbReference type="UniPathway" id="UPA00906">
    <property type="reaction ID" value="UER00895"/>
</dbReference>
<dbReference type="GO" id="GO:0005524">
    <property type="term" value="F:ATP binding"/>
    <property type="evidence" value="ECO:0007669"/>
    <property type="project" value="UniProtKB-UniRule"/>
</dbReference>
<evidence type="ECO:0000256" key="8">
    <source>
        <dbReference type="ARBA" id="ARBA00022917"/>
    </source>
</evidence>
<dbReference type="PRINTS" id="PR00981">
    <property type="entry name" value="TRNASYNTHSER"/>
</dbReference>
<dbReference type="SUPFAM" id="SSF46589">
    <property type="entry name" value="tRNA-binding arm"/>
    <property type="match status" value="1"/>
</dbReference>
<evidence type="ECO:0000256" key="6">
    <source>
        <dbReference type="ARBA" id="ARBA00022741"/>
    </source>
</evidence>
<evidence type="ECO:0000256" key="11">
    <source>
        <dbReference type="ARBA" id="ARBA00048823"/>
    </source>
</evidence>
<evidence type="ECO:0000256" key="7">
    <source>
        <dbReference type="ARBA" id="ARBA00022840"/>
    </source>
</evidence>
<feature type="binding site" evidence="13">
    <location>
        <position position="393"/>
    </location>
    <ligand>
        <name>L-serine</name>
        <dbReference type="ChEBI" id="CHEBI:33384"/>
    </ligand>
</feature>